<accession>A0AAI8C889</accession>
<organism evidence="1 2">
    <name type="scientific">Myroides odoratimimus</name>
    <dbReference type="NCBI Taxonomy" id="76832"/>
    <lineage>
        <taxon>Bacteria</taxon>
        <taxon>Pseudomonadati</taxon>
        <taxon>Bacteroidota</taxon>
        <taxon>Flavobacteriia</taxon>
        <taxon>Flavobacteriales</taxon>
        <taxon>Flavobacteriaceae</taxon>
        <taxon>Myroides</taxon>
    </lineage>
</organism>
<proteinExistence type="predicted"/>
<evidence type="ECO:0000313" key="1">
    <source>
        <dbReference type="EMBL" id="ALU28488.1"/>
    </source>
</evidence>
<dbReference type="AlphaFoldDB" id="A0AAI8C889"/>
<dbReference type="Proteomes" id="UP000069030">
    <property type="component" value="Plasmid p63039"/>
</dbReference>
<gene>
    <name evidence="1" type="ORF">AS202_20125</name>
</gene>
<keyword evidence="1" id="KW-0614">Plasmid</keyword>
<protein>
    <submittedName>
        <fullName evidence="1">Uncharacterized protein</fullName>
    </submittedName>
</protein>
<geneLocation type="plasmid" evidence="1 2">
    <name>p63039</name>
</geneLocation>
<sequence>MGYSKKYIKNWLLENNPSFDHSNQSIDYIHSQVKDQVENLEPAAIKIVLSQFLALNYSNQLMTLIEDYLLDNQNDQVEEWKSLGIYKSEIATILHNISKDEILPNSLGEYDLNVIQGYIDTHLATL</sequence>
<evidence type="ECO:0000313" key="2">
    <source>
        <dbReference type="Proteomes" id="UP000069030"/>
    </source>
</evidence>
<name>A0AAI8C889_9FLAO</name>
<dbReference type="KEGG" id="mod:AS202_20125"/>
<dbReference type="RefSeq" id="WP_058700122.1">
    <property type="nucleotide sequence ID" value="NZ_CP013691.1"/>
</dbReference>
<dbReference type="EMBL" id="CP013691">
    <property type="protein sequence ID" value="ALU28488.1"/>
    <property type="molecule type" value="Genomic_DNA"/>
</dbReference>
<reference evidence="2" key="1">
    <citation type="journal article" date="2016" name="J. Zhejiang Univ. Sci. B">
        <title>Antibiotic resistance mechanisms of Myroides sp.</title>
        <authorList>
            <person name="Hu S."/>
            <person name="Yuan S."/>
            <person name="Qu H."/>
            <person name="Jiang T."/>
            <person name="Zhou Y."/>
            <person name="Wang M."/>
            <person name="Ming D."/>
        </authorList>
    </citation>
    <scope>NUCLEOTIDE SEQUENCE [LARGE SCALE GENOMIC DNA]</scope>
    <source>
        <strain evidence="2">PR63039</strain>
    </source>
</reference>